<organism evidence="1">
    <name type="scientific">Sesamum latifolium</name>
    <dbReference type="NCBI Taxonomy" id="2727402"/>
    <lineage>
        <taxon>Eukaryota</taxon>
        <taxon>Viridiplantae</taxon>
        <taxon>Streptophyta</taxon>
        <taxon>Embryophyta</taxon>
        <taxon>Tracheophyta</taxon>
        <taxon>Spermatophyta</taxon>
        <taxon>Magnoliopsida</taxon>
        <taxon>eudicotyledons</taxon>
        <taxon>Gunneridae</taxon>
        <taxon>Pentapetalae</taxon>
        <taxon>asterids</taxon>
        <taxon>lamiids</taxon>
        <taxon>Lamiales</taxon>
        <taxon>Pedaliaceae</taxon>
        <taxon>Sesamum</taxon>
    </lineage>
</organism>
<sequence length="175" mass="20398">MVLQTLHSTKKTFYYNFFPSKAEELDSLKARKGPVGSASDVGRVLIEMRDIYPPPVLDPDNPWLLRKTLNHYEIAFGKLVLSSNDTFDHVIRYWGLGMANYVALGQKVGVALWDVTEEKNPRKYWNNDIYLQMMANDDCVVSCMELMKDRKLKVDDEIGMYWDSKEADFKFKLWL</sequence>
<accession>A0AAW2VTX9</accession>
<evidence type="ECO:0000313" key="1">
    <source>
        <dbReference type="EMBL" id="KAL0432742.1"/>
    </source>
</evidence>
<gene>
    <name evidence="1" type="ORF">Slati_2608500</name>
</gene>
<reference evidence="1" key="1">
    <citation type="submission" date="2020-06" db="EMBL/GenBank/DDBJ databases">
        <authorList>
            <person name="Li T."/>
            <person name="Hu X."/>
            <person name="Zhang T."/>
            <person name="Song X."/>
            <person name="Zhang H."/>
            <person name="Dai N."/>
            <person name="Sheng W."/>
            <person name="Hou X."/>
            <person name="Wei L."/>
        </authorList>
    </citation>
    <scope>NUCLEOTIDE SEQUENCE</scope>
    <source>
        <strain evidence="1">KEN1</strain>
        <tissue evidence="1">Leaf</tissue>
    </source>
</reference>
<comment type="caution">
    <text evidence="1">The sequence shown here is derived from an EMBL/GenBank/DDBJ whole genome shotgun (WGS) entry which is preliminary data.</text>
</comment>
<dbReference type="PANTHER" id="PTHR36264:SF5">
    <property type="entry name" value="SET DOMAIN-CONTAINING PROTEIN"/>
    <property type="match status" value="1"/>
</dbReference>
<dbReference type="EMBL" id="JACGWN010000009">
    <property type="protein sequence ID" value="KAL0432742.1"/>
    <property type="molecule type" value="Genomic_DNA"/>
</dbReference>
<reference evidence="1" key="2">
    <citation type="journal article" date="2024" name="Plant">
        <title>Genomic evolution and insights into agronomic trait innovations of Sesamum species.</title>
        <authorList>
            <person name="Miao H."/>
            <person name="Wang L."/>
            <person name="Qu L."/>
            <person name="Liu H."/>
            <person name="Sun Y."/>
            <person name="Le M."/>
            <person name="Wang Q."/>
            <person name="Wei S."/>
            <person name="Zheng Y."/>
            <person name="Lin W."/>
            <person name="Duan Y."/>
            <person name="Cao H."/>
            <person name="Xiong S."/>
            <person name="Wang X."/>
            <person name="Wei L."/>
            <person name="Li C."/>
            <person name="Ma Q."/>
            <person name="Ju M."/>
            <person name="Zhao R."/>
            <person name="Li G."/>
            <person name="Mu C."/>
            <person name="Tian Q."/>
            <person name="Mei H."/>
            <person name="Zhang T."/>
            <person name="Gao T."/>
            <person name="Zhang H."/>
        </authorList>
    </citation>
    <scope>NUCLEOTIDE SEQUENCE</scope>
    <source>
        <strain evidence="1">KEN1</strain>
    </source>
</reference>
<proteinExistence type="predicted"/>
<protein>
    <submittedName>
        <fullName evidence="1">Uncharacterized protein</fullName>
    </submittedName>
</protein>
<dbReference type="PANTHER" id="PTHR36264">
    <property type="entry name" value="SET DOMAIN-CONTAINING PROTEIN"/>
    <property type="match status" value="1"/>
</dbReference>
<name>A0AAW2VTX9_9LAMI</name>
<dbReference type="AlphaFoldDB" id="A0AAW2VTX9"/>